<dbReference type="EMBL" id="JBHUGY010000031">
    <property type="protein sequence ID" value="MFD2055363.1"/>
    <property type="molecule type" value="Genomic_DNA"/>
</dbReference>
<gene>
    <name evidence="1" type="ORF">ACFSQT_20585</name>
</gene>
<evidence type="ECO:0000313" key="1">
    <source>
        <dbReference type="EMBL" id="MFD2055363.1"/>
    </source>
</evidence>
<name>A0ABW4WH37_9HYPH</name>
<evidence type="ECO:0000313" key="2">
    <source>
        <dbReference type="Proteomes" id="UP001597349"/>
    </source>
</evidence>
<dbReference type="Proteomes" id="UP001597349">
    <property type="component" value="Unassembled WGS sequence"/>
</dbReference>
<comment type="caution">
    <text evidence="1">The sequence shown here is derived from an EMBL/GenBank/DDBJ whole genome shotgun (WGS) entry which is preliminary data.</text>
</comment>
<keyword evidence="2" id="KW-1185">Reference proteome</keyword>
<sequence>MAITTLHDTDEGIHRLMNAMFDLGVYDGWPRTDVRLADTDAVYQEYFDGYRMLMHDVCDAADTWWTATIQAQRNRGLDDQAAVKAAFADRLAGAAAYPKVVWMVRFGWLAVAELNKAQRPDQRVRPETFLLQWMIDEGETEIVRLLACMPYWPIGLDEHGDWC</sequence>
<organism evidence="1 2">
    <name type="scientific">Mesorhizobium calcicola</name>
    <dbReference type="NCBI Taxonomy" id="1300310"/>
    <lineage>
        <taxon>Bacteria</taxon>
        <taxon>Pseudomonadati</taxon>
        <taxon>Pseudomonadota</taxon>
        <taxon>Alphaproteobacteria</taxon>
        <taxon>Hyphomicrobiales</taxon>
        <taxon>Phyllobacteriaceae</taxon>
        <taxon>Mesorhizobium</taxon>
    </lineage>
</organism>
<reference evidence="2" key="1">
    <citation type="journal article" date="2019" name="Int. J. Syst. Evol. Microbiol.">
        <title>The Global Catalogue of Microorganisms (GCM) 10K type strain sequencing project: providing services to taxonomists for standard genome sequencing and annotation.</title>
        <authorList>
            <consortium name="The Broad Institute Genomics Platform"/>
            <consortium name="The Broad Institute Genome Sequencing Center for Infectious Disease"/>
            <person name="Wu L."/>
            <person name="Ma J."/>
        </authorList>
    </citation>
    <scope>NUCLEOTIDE SEQUENCE [LARGE SCALE GENOMIC DNA]</scope>
    <source>
        <strain evidence="2">CGMCC 1.16226</strain>
    </source>
</reference>
<protein>
    <submittedName>
        <fullName evidence="1">Uncharacterized protein</fullName>
    </submittedName>
</protein>
<dbReference type="RefSeq" id="WP_379021534.1">
    <property type="nucleotide sequence ID" value="NZ_JBHUGY010000031.1"/>
</dbReference>
<accession>A0ABW4WH37</accession>
<proteinExistence type="predicted"/>